<gene>
    <name evidence="10" type="primary">fliN</name>
    <name evidence="10" type="ORF">MNODULE_20045</name>
</gene>
<evidence type="ECO:0000256" key="6">
    <source>
        <dbReference type="ARBA" id="ARBA00022779"/>
    </source>
</evidence>
<name>A0A7X6DTJ7_9BACT</name>
<dbReference type="Gene3D" id="2.30.330.10">
    <property type="entry name" value="SpoA-like"/>
    <property type="match status" value="1"/>
</dbReference>
<dbReference type="PANTHER" id="PTHR43484:SF1">
    <property type="entry name" value="FLAGELLAR MOTOR SWITCH PROTEIN FLIN"/>
    <property type="match status" value="1"/>
</dbReference>
<dbReference type="SUPFAM" id="SSF101801">
    <property type="entry name" value="Surface presentation of antigens (SPOA)"/>
    <property type="match status" value="1"/>
</dbReference>
<dbReference type="GO" id="GO:0006935">
    <property type="term" value="P:chemotaxis"/>
    <property type="evidence" value="ECO:0007669"/>
    <property type="project" value="UniProtKB-KW"/>
</dbReference>
<proteinExistence type="inferred from homology"/>
<evidence type="ECO:0000256" key="7">
    <source>
        <dbReference type="ARBA" id="ARBA00023136"/>
    </source>
</evidence>
<dbReference type="Pfam" id="PF01052">
    <property type="entry name" value="FliMN_C"/>
    <property type="match status" value="1"/>
</dbReference>
<dbReference type="InterPro" id="IPR001543">
    <property type="entry name" value="FliN-like_C"/>
</dbReference>
<accession>A0A7X6DTJ7</accession>
<dbReference type="PANTHER" id="PTHR43484">
    <property type="match status" value="1"/>
</dbReference>
<keyword evidence="11" id="KW-1185">Reference proteome</keyword>
<dbReference type="NCBIfam" id="TIGR02480">
    <property type="entry name" value="fliN"/>
    <property type="match status" value="1"/>
</dbReference>
<dbReference type="GO" id="GO:0071973">
    <property type="term" value="P:bacterial-type flagellum-dependent cell motility"/>
    <property type="evidence" value="ECO:0007669"/>
    <property type="project" value="InterPro"/>
</dbReference>
<keyword evidence="10" id="KW-0969">Cilium</keyword>
<dbReference type="GO" id="GO:0009425">
    <property type="term" value="C:bacterial-type flagellum basal body"/>
    <property type="evidence" value="ECO:0007669"/>
    <property type="project" value="InterPro"/>
</dbReference>
<reference evidence="10 11" key="1">
    <citation type="journal article" date="2020" name="Nature">
        <title>Bacterial chemolithoautotrophy via manganese oxidation.</title>
        <authorList>
            <person name="Yu H."/>
            <person name="Leadbetter J.R."/>
        </authorList>
    </citation>
    <scope>NUCLEOTIDE SEQUENCE [LARGE SCALE GENOMIC DNA]</scope>
    <source>
        <strain evidence="10 11">Mn-1</strain>
    </source>
</reference>
<dbReference type="InterPro" id="IPR036429">
    <property type="entry name" value="SpoA-like_sf"/>
</dbReference>
<organism evidence="10 11">
    <name type="scientific">Candidatus Manganitrophus noduliformans</name>
    <dbReference type="NCBI Taxonomy" id="2606439"/>
    <lineage>
        <taxon>Bacteria</taxon>
        <taxon>Pseudomonadati</taxon>
        <taxon>Nitrospirota</taxon>
        <taxon>Nitrospiria</taxon>
        <taxon>Candidatus Troglogloeales</taxon>
        <taxon>Candidatus Manganitrophaceae</taxon>
        <taxon>Candidatus Manganitrophus</taxon>
    </lineage>
</organism>
<dbReference type="AlphaFoldDB" id="A0A7X6DTJ7"/>
<evidence type="ECO:0000256" key="1">
    <source>
        <dbReference type="ARBA" id="ARBA00004413"/>
    </source>
</evidence>
<dbReference type="EMBL" id="VTOW01000005">
    <property type="protein sequence ID" value="NKE73050.1"/>
    <property type="molecule type" value="Genomic_DNA"/>
</dbReference>
<dbReference type="InterPro" id="IPR001172">
    <property type="entry name" value="FliN_T3SS_HrcQb"/>
</dbReference>
<keyword evidence="10" id="KW-0966">Cell projection</keyword>
<dbReference type="InterPro" id="IPR051469">
    <property type="entry name" value="FliN/MopA/SpaO"/>
</dbReference>
<keyword evidence="6" id="KW-0283">Flagellar rotation</keyword>
<dbReference type="InterPro" id="IPR012826">
    <property type="entry name" value="FliN"/>
</dbReference>
<evidence type="ECO:0000256" key="8">
    <source>
        <dbReference type="SAM" id="MobiDB-lite"/>
    </source>
</evidence>
<protein>
    <recommendedName>
        <fullName evidence="3">Flagellar motor switch protein FliN</fullName>
    </recommendedName>
</protein>
<feature type="region of interest" description="Disordered" evidence="8">
    <location>
        <begin position="1"/>
        <end position="47"/>
    </location>
</feature>
<feature type="domain" description="Flagellar motor switch protein FliN-like C-terminal" evidence="9">
    <location>
        <begin position="57"/>
        <end position="126"/>
    </location>
</feature>
<keyword evidence="4" id="KW-1003">Cell membrane</keyword>
<evidence type="ECO:0000313" key="10">
    <source>
        <dbReference type="EMBL" id="NKE73050.1"/>
    </source>
</evidence>
<dbReference type="GO" id="GO:0005886">
    <property type="term" value="C:plasma membrane"/>
    <property type="evidence" value="ECO:0007669"/>
    <property type="project" value="UniProtKB-SubCell"/>
</dbReference>
<evidence type="ECO:0000313" key="11">
    <source>
        <dbReference type="Proteomes" id="UP000534783"/>
    </source>
</evidence>
<evidence type="ECO:0000256" key="4">
    <source>
        <dbReference type="ARBA" id="ARBA00022475"/>
    </source>
</evidence>
<dbReference type="GO" id="GO:0003774">
    <property type="term" value="F:cytoskeletal motor activity"/>
    <property type="evidence" value="ECO:0007669"/>
    <property type="project" value="InterPro"/>
</dbReference>
<feature type="compositionally biased region" description="Low complexity" evidence="8">
    <location>
        <begin position="15"/>
        <end position="37"/>
    </location>
</feature>
<keyword evidence="7" id="KW-0472">Membrane</keyword>
<evidence type="ECO:0000259" key="9">
    <source>
        <dbReference type="Pfam" id="PF01052"/>
    </source>
</evidence>
<keyword evidence="10" id="KW-0282">Flagellum</keyword>
<comment type="similarity">
    <text evidence="2">Belongs to the FliN/MopA/SpaO family.</text>
</comment>
<comment type="subcellular location">
    <subcellularLocation>
        <location evidence="1">Cell membrane</location>
        <topology evidence="1">Peripheral membrane protein</topology>
        <orientation evidence="1">Cytoplasmic side</orientation>
    </subcellularLocation>
</comment>
<comment type="caution">
    <text evidence="10">The sequence shown here is derived from an EMBL/GenBank/DDBJ whole genome shotgun (WGS) entry which is preliminary data.</text>
</comment>
<evidence type="ECO:0000256" key="5">
    <source>
        <dbReference type="ARBA" id="ARBA00022500"/>
    </source>
</evidence>
<dbReference type="Proteomes" id="UP000534783">
    <property type="component" value="Unassembled WGS sequence"/>
</dbReference>
<sequence>MADEDPKAGPGGGAQKPAAAPASGAAKKPAGAEAKPPSFAPLEQKKTGAPVGNLDFILDIPLEIRVELGNAKILIRDLLQLGQGSVVELEKLSGEPLEVFIGDKLVARGEVVVVNEKFGIRLTDIVSAAERIKQLSKG</sequence>
<dbReference type="PRINTS" id="PR00956">
    <property type="entry name" value="FLGMOTORFLIN"/>
</dbReference>
<dbReference type="RefSeq" id="WP_168062999.1">
    <property type="nucleotide sequence ID" value="NZ_VTOW01000005.1"/>
</dbReference>
<keyword evidence="5" id="KW-0145">Chemotaxis</keyword>
<evidence type="ECO:0000256" key="3">
    <source>
        <dbReference type="ARBA" id="ARBA00021897"/>
    </source>
</evidence>
<evidence type="ECO:0000256" key="2">
    <source>
        <dbReference type="ARBA" id="ARBA00009226"/>
    </source>
</evidence>